<gene>
    <name evidence="1" type="ORF">C7449_1193</name>
</gene>
<name>A0A2T5AHH1_MYCDI</name>
<evidence type="ECO:0000313" key="2">
    <source>
        <dbReference type="Proteomes" id="UP000241247"/>
    </source>
</evidence>
<proteinExistence type="predicted"/>
<dbReference type="EMBL" id="PZZZ01000019">
    <property type="protein sequence ID" value="PTM86166.1"/>
    <property type="molecule type" value="Genomic_DNA"/>
</dbReference>
<accession>A0A2T5AHH1</accession>
<evidence type="ECO:0000313" key="1">
    <source>
        <dbReference type="EMBL" id="PTM86166.1"/>
    </source>
</evidence>
<protein>
    <submittedName>
        <fullName evidence="1">Uncharacterized protein</fullName>
    </submittedName>
</protein>
<dbReference type="Proteomes" id="UP000241247">
    <property type="component" value="Unassembled WGS sequence"/>
</dbReference>
<comment type="caution">
    <text evidence="1">The sequence shown here is derived from an EMBL/GenBank/DDBJ whole genome shotgun (WGS) entry which is preliminary data.</text>
</comment>
<reference evidence="1 2" key="1">
    <citation type="submission" date="2018-04" db="EMBL/GenBank/DDBJ databases">
        <title>Genomic Encyclopedia of Type Strains, Phase IV (KMG-IV): sequencing the most valuable type-strain genomes for metagenomic binning, comparative biology and taxonomic classification.</title>
        <authorList>
            <person name="Goeker M."/>
        </authorList>
    </citation>
    <scope>NUCLEOTIDE SEQUENCE [LARGE SCALE GENOMIC DNA]</scope>
    <source>
        <strain evidence="1 2">DSM 7138</strain>
    </source>
</reference>
<organism evidence="1 2">
    <name type="scientific">Mycoplana dimorpha</name>
    <dbReference type="NCBI Taxonomy" id="28320"/>
    <lineage>
        <taxon>Bacteria</taxon>
        <taxon>Pseudomonadati</taxon>
        <taxon>Pseudomonadota</taxon>
        <taxon>Alphaproteobacteria</taxon>
        <taxon>Hyphomicrobiales</taxon>
        <taxon>Rhizobiaceae</taxon>
        <taxon>Mycoplana</taxon>
    </lineage>
</organism>
<keyword evidence="2" id="KW-1185">Reference proteome</keyword>
<sequence length="75" mass="8275">MLQWQKLQMRQHSGLWFGLLISGQSEPIFLIVGTVMEFSVCSQFSKYPSAMRLGVVSSKVGGEAALPGWISDPMV</sequence>
<dbReference type="AlphaFoldDB" id="A0A2T5AHH1"/>